<gene>
    <name evidence="1" type="primary">ubiJ</name>
    <name evidence="3" type="ORF">ACFPQ5_24205</name>
</gene>
<dbReference type="Proteomes" id="UP001596101">
    <property type="component" value="Unassembled WGS sequence"/>
</dbReference>
<proteinExistence type="inferred from homology"/>
<protein>
    <recommendedName>
        <fullName evidence="1">Ubiquinone biosynthesis accessory factor UbiJ</fullName>
    </recommendedName>
</protein>
<dbReference type="HAMAP" id="MF_02215">
    <property type="entry name" value="UbiJ"/>
    <property type="match status" value="1"/>
</dbReference>
<evidence type="ECO:0000256" key="1">
    <source>
        <dbReference type="HAMAP-Rule" id="MF_02215"/>
    </source>
</evidence>
<feature type="domain" description="SCP2" evidence="2">
    <location>
        <begin position="22"/>
        <end position="112"/>
    </location>
</feature>
<dbReference type="PANTHER" id="PTHR38693:SF1">
    <property type="entry name" value="UBIQUINONE BIOSYNTHESIS ACCESSORY FACTOR UBIJ"/>
    <property type="match status" value="1"/>
</dbReference>
<dbReference type="Pfam" id="PF02036">
    <property type="entry name" value="SCP2"/>
    <property type="match status" value="1"/>
</dbReference>
<name>A0ABW0MTV5_9BURK</name>
<dbReference type="EMBL" id="JBHSMR010000015">
    <property type="protein sequence ID" value="MFC5481310.1"/>
    <property type="molecule type" value="Genomic_DNA"/>
</dbReference>
<comment type="pathway">
    <text evidence="1">Cofactor biosynthesis; ubiquinone biosynthesis.</text>
</comment>
<reference evidence="4" key="1">
    <citation type="journal article" date="2019" name="Int. J. Syst. Evol. Microbiol.">
        <title>The Global Catalogue of Microorganisms (GCM) 10K type strain sequencing project: providing services to taxonomists for standard genome sequencing and annotation.</title>
        <authorList>
            <consortium name="The Broad Institute Genomics Platform"/>
            <consortium name="The Broad Institute Genome Sequencing Center for Infectious Disease"/>
            <person name="Wu L."/>
            <person name="Ma J."/>
        </authorList>
    </citation>
    <scope>NUCLEOTIDE SEQUENCE [LARGE SCALE GENOMIC DNA]</scope>
    <source>
        <strain evidence="4">CCUG 43111</strain>
    </source>
</reference>
<evidence type="ECO:0000259" key="2">
    <source>
        <dbReference type="Pfam" id="PF02036"/>
    </source>
</evidence>
<evidence type="ECO:0000313" key="4">
    <source>
        <dbReference type="Proteomes" id="UP001596101"/>
    </source>
</evidence>
<dbReference type="PANTHER" id="PTHR38693">
    <property type="entry name" value="UBIQUINONE BIOSYNTHESIS PROTEIN UBIJ"/>
    <property type="match status" value="1"/>
</dbReference>
<keyword evidence="4" id="KW-1185">Reference proteome</keyword>
<accession>A0ABW0MTV5</accession>
<comment type="function">
    <text evidence="1">Required for ubiquinone (coenzyme Q) biosynthesis. Binds hydrophobic ubiquinone biosynthetic intermediates via its SCP2 domain and is essential for the stability of the Ubi complex. May constitute a docking platform where Ubi enzymes assemble and access their SCP2-bound polyprenyl substrates.</text>
</comment>
<keyword evidence="1" id="KW-0963">Cytoplasm</keyword>
<comment type="subcellular location">
    <subcellularLocation>
        <location evidence="1">Cytoplasm</location>
    </subcellularLocation>
</comment>
<evidence type="ECO:0000313" key="3">
    <source>
        <dbReference type="EMBL" id="MFC5481310.1"/>
    </source>
</evidence>
<comment type="similarity">
    <text evidence="1">Belongs to the UbiJ family.</text>
</comment>
<keyword evidence="1" id="KW-0831">Ubiquinone biosynthesis</keyword>
<comment type="caution">
    <text evidence="3">The sequence shown here is derived from an EMBL/GenBank/DDBJ whole genome shotgun (WGS) entry which is preliminary data.</text>
</comment>
<organism evidence="3 4">
    <name type="scientific">Massilia suwonensis</name>
    <dbReference type="NCBI Taxonomy" id="648895"/>
    <lineage>
        <taxon>Bacteria</taxon>
        <taxon>Pseudomonadati</taxon>
        <taxon>Pseudomonadota</taxon>
        <taxon>Betaproteobacteria</taxon>
        <taxon>Burkholderiales</taxon>
        <taxon>Oxalobacteraceae</taxon>
        <taxon>Telluria group</taxon>
        <taxon>Massilia</taxon>
    </lineage>
</organism>
<sequence>MFPSSFILSPQHALSASAVATINHLLVDESWARASLQRHTGKIAVIDTGHLALRLRVAADGLLEAGLPDAVPNVTIHVKLSDLPLIAQNRERAFSYVRIEGDAEFANTISQLSRGLRWEPEHDLERLFGPIGAQRLAGGARSAFANANAAGRRLAENLAEFLVEERPVLVRPSDVDAFGADVVRLRDDIERTAKRIARLEQLMKQPPVPVAPTAPVLAGTAIPTTRPSGDHTLDS</sequence>
<dbReference type="InterPro" id="IPR038989">
    <property type="entry name" value="UbiJ"/>
</dbReference>
<dbReference type="InterPro" id="IPR003033">
    <property type="entry name" value="SCP2_sterol-bd_dom"/>
</dbReference>
<dbReference type="RefSeq" id="WP_379761610.1">
    <property type="nucleotide sequence ID" value="NZ_JBHSMR010000015.1"/>
</dbReference>